<keyword evidence="2" id="KW-1185">Reference proteome</keyword>
<proteinExistence type="predicted"/>
<accession>A0ABZ3ER78</accession>
<evidence type="ECO:0000313" key="2">
    <source>
        <dbReference type="Proteomes" id="UP001451571"/>
    </source>
</evidence>
<dbReference type="InterPro" id="IPR046555">
    <property type="entry name" value="DUF6709"/>
</dbReference>
<dbReference type="EMBL" id="CP146256">
    <property type="protein sequence ID" value="XAH72722.1"/>
    <property type="molecule type" value="Genomic_DNA"/>
</dbReference>
<gene>
    <name evidence="1" type="ORF">V6984_14540</name>
</gene>
<sequence length="129" mass="14960">MKGRTKLEAASGKEYNESMVRMDYNTAQIVGNVRYGRYFIFYQGVSEWLYVYYQDIVWVYHKMEDAPGRLRRERVGEETHSIMLVTKDKKRIGIAVGSDEDVVEGIGVIQKNNAFVDIGFSKEKEGEYL</sequence>
<reference evidence="1 2" key="1">
    <citation type="submission" date="2024-02" db="EMBL/GenBank/DDBJ databases">
        <title>Bacterial strain from lacustrine sediment.</title>
        <authorList>
            <person name="Petit C."/>
            <person name="Fadhlaoui K."/>
        </authorList>
    </citation>
    <scope>NUCLEOTIDE SEQUENCE [LARGE SCALE GENOMIC DNA]</scope>
    <source>
        <strain evidence="1 2">IPX-CK</strain>
    </source>
</reference>
<dbReference type="Pfam" id="PF20456">
    <property type="entry name" value="DUF6709"/>
    <property type="match status" value="1"/>
</dbReference>
<name>A0ABZ3ER78_9FIRM</name>
<dbReference type="Proteomes" id="UP001451571">
    <property type="component" value="Chromosome"/>
</dbReference>
<organism evidence="1 2">
    <name type="scientific">Kineothrix sedimenti</name>
    <dbReference type="NCBI Taxonomy" id="3123317"/>
    <lineage>
        <taxon>Bacteria</taxon>
        <taxon>Bacillati</taxon>
        <taxon>Bacillota</taxon>
        <taxon>Clostridia</taxon>
        <taxon>Lachnospirales</taxon>
        <taxon>Lachnospiraceae</taxon>
        <taxon>Kineothrix</taxon>
    </lineage>
</organism>
<dbReference type="RefSeq" id="WP_342756335.1">
    <property type="nucleotide sequence ID" value="NZ_CP146256.1"/>
</dbReference>
<protein>
    <submittedName>
        <fullName evidence="1">DUF6709 family protein</fullName>
    </submittedName>
</protein>
<evidence type="ECO:0000313" key="1">
    <source>
        <dbReference type="EMBL" id="XAH72722.1"/>
    </source>
</evidence>